<dbReference type="Pfam" id="PF12625">
    <property type="entry name" value="Arabinose_bd"/>
    <property type="match status" value="1"/>
</dbReference>
<evidence type="ECO:0000259" key="4">
    <source>
        <dbReference type="PROSITE" id="PS01124"/>
    </source>
</evidence>
<keyword evidence="1" id="KW-0805">Transcription regulation</keyword>
<dbReference type="InterPro" id="IPR018060">
    <property type="entry name" value="HTH_AraC"/>
</dbReference>
<dbReference type="PANTHER" id="PTHR47894:SF1">
    <property type="entry name" value="HTH-TYPE TRANSCRIPTIONAL REGULATOR VQSM"/>
    <property type="match status" value="1"/>
</dbReference>
<dbReference type="EMBL" id="ANFM02000061">
    <property type="protein sequence ID" value="EOD77239.1"/>
    <property type="molecule type" value="Genomic_DNA"/>
</dbReference>
<proteinExistence type="predicted"/>
<evidence type="ECO:0000256" key="1">
    <source>
        <dbReference type="ARBA" id="ARBA00023015"/>
    </source>
</evidence>
<dbReference type="GO" id="GO:0000976">
    <property type="term" value="F:transcription cis-regulatory region binding"/>
    <property type="evidence" value="ECO:0007669"/>
    <property type="project" value="TreeGrafter"/>
</dbReference>
<organism evidence="5 6">
    <name type="scientific">Grimontia indica</name>
    <dbReference type="NCBI Taxonomy" id="1056512"/>
    <lineage>
        <taxon>Bacteria</taxon>
        <taxon>Pseudomonadati</taxon>
        <taxon>Pseudomonadota</taxon>
        <taxon>Gammaproteobacteria</taxon>
        <taxon>Vibrionales</taxon>
        <taxon>Vibrionaceae</taxon>
        <taxon>Grimontia</taxon>
    </lineage>
</organism>
<evidence type="ECO:0000256" key="2">
    <source>
        <dbReference type="ARBA" id="ARBA00023125"/>
    </source>
</evidence>
<accession>R1GMA7</accession>
<dbReference type="Pfam" id="PF12833">
    <property type="entry name" value="HTH_18"/>
    <property type="match status" value="1"/>
</dbReference>
<dbReference type="PROSITE" id="PS01124">
    <property type="entry name" value="HTH_ARAC_FAMILY_2"/>
    <property type="match status" value="1"/>
</dbReference>
<dbReference type="AlphaFoldDB" id="R1GMA7"/>
<dbReference type="InterPro" id="IPR009057">
    <property type="entry name" value="Homeodomain-like_sf"/>
</dbReference>
<reference evidence="5 6" key="1">
    <citation type="journal article" date="2014" name="PLoS ONE">
        <title>Grimontia indica AK16(T), sp. nov., Isolated from a Seawater Sample Reports the Presence of Pathogenic Genes Similar to Vibrio Genus.</title>
        <authorList>
            <person name="Singh A."/>
            <person name="Vaidya B."/>
            <person name="Khatri I."/>
            <person name="Srinivas T.N."/>
            <person name="Subramanian S."/>
            <person name="Korpole S."/>
            <person name="Pinnaka A.K."/>
        </authorList>
    </citation>
    <scope>NUCLEOTIDE SEQUENCE [LARGE SCALE GENOMIC DNA]</scope>
    <source>
        <strain evidence="5 6">AK16</strain>
    </source>
</reference>
<dbReference type="InterPro" id="IPR032687">
    <property type="entry name" value="AraC-type_N"/>
</dbReference>
<dbReference type="GO" id="GO:0003700">
    <property type="term" value="F:DNA-binding transcription factor activity"/>
    <property type="evidence" value="ECO:0007669"/>
    <property type="project" value="InterPro"/>
</dbReference>
<evidence type="ECO:0000256" key="3">
    <source>
        <dbReference type="ARBA" id="ARBA00023163"/>
    </source>
</evidence>
<dbReference type="GO" id="GO:0005829">
    <property type="term" value="C:cytosol"/>
    <property type="evidence" value="ECO:0007669"/>
    <property type="project" value="TreeGrafter"/>
</dbReference>
<dbReference type="PANTHER" id="PTHR47894">
    <property type="entry name" value="HTH-TYPE TRANSCRIPTIONAL REGULATOR GADX"/>
    <property type="match status" value="1"/>
</dbReference>
<keyword evidence="2" id="KW-0238">DNA-binding</keyword>
<dbReference type="SMART" id="SM00342">
    <property type="entry name" value="HTH_ARAC"/>
    <property type="match status" value="1"/>
</dbReference>
<keyword evidence="6" id="KW-1185">Reference proteome</keyword>
<comment type="caution">
    <text evidence="5">The sequence shown here is derived from an EMBL/GenBank/DDBJ whole genome shotgun (WGS) entry which is preliminary data.</text>
</comment>
<dbReference type="Proteomes" id="UP000011223">
    <property type="component" value="Unassembled WGS sequence"/>
</dbReference>
<feature type="domain" description="HTH araC/xylS-type" evidence="4">
    <location>
        <begin position="240"/>
        <end position="342"/>
    </location>
</feature>
<sequence>MMSAEYSALSGFLIPIIMSMKKFEFDIEPTLSRFGILESEANNPEGRVSVDRLGHLFAFCNKKVGGRAFGLDVAQNFRLSTLHIFGYAIQSSYSLKDALEQFAKYRRMLSNSVQIHTRVENAKLFIEFDVERYKDSGRLALTPQLIEALSIGVISQSREMMSGYIGPIDIKFSFDPFSEPCPEVASYLLEKDCTVEYQCEKNAIVFDLQLASLQSPGSNPLMNMVHTKLLNTFMERFDRSNITYLVENKIAEELRYGNPSQSKIAEELGYSLRNLQRRLREQGTSFKDILEETRKNLATTYIKQPQYTISEVGHMVGFSNVANFNRAFRRWEDCSPGEYRERYFSKGRLTA</sequence>
<evidence type="ECO:0000313" key="6">
    <source>
        <dbReference type="Proteomes" id="UP000011223"/>
    </source>
</evidence>
<dbReference type="SUPFAM" id="SSF46689">
    <property type="entry name" value="Homeodomain-like"/>
    <property type="match status" value="1"/>
</dbReference>
<dbReference type="eggNOG" id="COG2207">
    <property type="taxonomic scope" value="Bacteria"/>
</dbReference>
<protein>
    <submittedName>
        <fullName evidence="5">Transcriptional regulator, AraC family</fullName>
    </submittedName>
</protein>
<dbReference type="PRINTS" id="PR00032">
    <property type="entry name" value="HTHARAC"/>
</dbReference>
<evidence type="ECO:0000313" key="5">
    <source>
        <dbReference type="EMBL" id="EOD77239.1"/>
    </source>
</evidence>
<dbReference type="InterPro" id="IPR020449">
    <property type="entry name" value="Tscrpt_reg_AraC-type_HTH"/>
</dbReference>
<keyword evidence="3" id="KW-0804">Transcription</keyword>
<dbReference type="RefSeq" id="WP_002542346.1">
    <property type="nucleotide sequence ID" value="NZ_ANFM02000061.1"/>
</dbReference>
<name>R1GMA7_9GAMM</name>
<dbReference type="Gene3D" id="1.10.10.60">
    <property type="entry name" value="Homeodomain-like"/>
    <property type="match status" value="1"/>
</dbReference>
<gene>
    <name evidence="5" type="ORF">D515_04434</name>
</gene>